<name>A0AA89AYW9_9ASTE</name>
<feature type="domain" description="Glucose-methanol-choline oxidoreductase C-terminal" evidence="4">
    <location>
        <begin position="4"/>
        <end position="144"/>
    </location>
</feature>
<evidence type="ECO:0000259" key="4">
    <source>
        <dbReference type="Pfam" id="PF05199"/>
    </source>
</evidence>
<dbReference type="PANTHER" id="PTHR45968">
    <property type="entry name" value="OSJNBA0019K04.7 PROTEIN"/>
    <property type="match status" value="1"/>
</dbReference>
<dbReference type="InterPro" id="IPR051871">
    <property type="entry name" value="GMC_Oxidoreductase-Related"/>
</dbReference>
<evidence type="ECO:0000256" key="3">
    <source>
        <dbReference type="ARBA" id="ARBA00022827"/>
    </source>
</evidence>
<dbReference type="Proteomes" id="UP001188597">
    <property type="component" value="Unassembled WGS sequence"/>
</dbReference>
<accession>A0AA89AYW9</accession>
<dbReference type="PANTHER" id="PTHR45968:SF2">
    <property type="entry name" value="(R)-MANDELONITRILE LYASE-LIKE"/>
    <property type="match status" value="1"/>
</dbReference>
<keyword evidence="2" id="KW-0285">Flavoprotein</keyword>
<dbReference type="InterPro" id="IPR007867">
    <property type="entry name" value="GMC_OxRtase_C"/>
</dbReference>
<dbReference type="EMBL" id="JAVXUP010000802">
    <property type="protein sequence ID" value="KAK3020685.1"/>
    <property type="molecule type" value="Genomic_DNA"/>
</dbReference>
<dbReference type="Gene3D" id="3.30.410.40">
    <property type="match status" value="1"/>
</dbReference>
<dbReference type="AlphaFoldDB" id="A0AA89AYW9"/>
<evidence type="ECO:0000256" key="1">
    <source>
        <dbReference type="ARBA" id="ARBA00001974"/>
    </source>
</evidence>
<dbReference type="SUPFAM" id="SSF51905">
    <property type="entry name" value="FAD/NAD(P)-binding domain"/>
    <property type="match status" value="1"/>
</dbReference>
<dbReference type="GO" id="GO:0016614">
    <property type="term" value="F:oxidoreductase activity, acting on CH-OH group of donors"/>
    <property type="evidence" value="ECO:0007669"/>
    <property type="project" value="InterPro"/>
</dbReference>
<keyword evidence="3" id="KW-0274">FAD</keyword>
<sequence>MRRHSSGSLHLASATNISINLVVHFNYFTNPGDLSQCSNAMRNVAKMITTPSMEAYKFQGLDGKRSFHFVGTSLAENESRGGILESICDKTLRTFYHQHGGCTVGMVVDGDLKAIGIKALRIVDGSTFAVSPGTNPQATLMMLGRYVGLKIKEETGA</sequence>
<protein>
    <recommendedName>
        <fullName evidence="4">Glucose-methanol-choline oxidoreductase C-terminal domain-containing protein</fullName>
    </recommendedName>
</protein>
<gene>
    <name evidence="5" type="ORF">RJ639_045591</name>
</gene>
<organism evidence="5 6">
    <name type="scientific">Escallonia herrerae</name>
    <dbReference type="NCBI Taxonomy" id="1293975"/>
    <lineage>
        <taxon>Eukaryota</taxon>
        <taxon>Viridiplantae</taxon>
        <taxon>Streptophyta</taxon>
        <taxon>Embryophyta</taxon>
        <taxon>Tracheophyta</taxon>
        <taxon>Spermatophyta</taxon>
        <taxon>Magnoliopsida</taxon>
        <taxon>eudicotyledons</taxon>
        <taxon>Gunneridae</taxon>
        <taxon>Pentapetalae</taxon>
        <taxon>asterids</taxon>
        <taxon>campanulids</taxon>
        <taxon>Escalloniales</taxon>
        <taxon>Escalloniaceae</taxon>
        <taxon>Escallonia</taxon>
    </lineage>
</organism>
<proteinExistence type="predicted"/>
<evidence type="ECO:0000256" key="2">
    <source>
        <dbReference type="ARBA" id="ARBA00022630"/>
    </source>
</evidence>
<dbReference type="Pfam" id="PF05199">
    <property type="entry name" value="GMC_oxred_C"/>
    <property type="match status" value="1"/>
</dbReference>
<dbReference type="InterPro" id="IPR036188">
    <property type="entry name" value="FAD/NAD-bd_sf"/>
</dbReference>
<reference evidence="5" key="1">
    <citation type="submission" date="2022-12" db="EMBL/GenBank/DDBJ databases">
        <title>Draft genome assemblies for two species of Escallonia (Escalloniales).</title>
        <authorList>
            <person name="Chanderbali A."/>
            <person name="Dervinis C."/>
            <person name="Anghel I."/>
            <person name="Soltis D."/>
            <person name="Soltis P."/>
            <person name="Zapata F."/>
        </authorList>
    </citation>
    <scope>NUCLEOTIDE SEQUENCE</scope>
    <source>
        <strain evidence="5">UCBG64.0493</strain>
        <tissue evidence="5">Leaf</tissue>
    </source>
</reference>
<comment type="caution">
    <text evidence="5">The sequence shown here is derived from an EMBL/GenBank/DDBJ whole genome shotgun (WGS) entry which is preliminary data.</text>
</comment>
<dbReference type="Gene3D" id="3.50.50.60">
    <property type="entry name" value="FAD/NAD(P)-binding domain"/>
    <property type="match status" value="1"/>
</dbReference>
<comment type="cofactor">
    <cofactor evidence="1">
        <name>FAD</name>
        <dbReference type="ChEBI" id="CHEBI:57692"/>
    </cofactor>
</comment>
<evidence type="ECO:0000313" key="6">
    <source>
        <dbReference type="Proteomes" id="UP001188597"/>
    </source>
</evidence>
<dbReference type="SUPFAM" id="SSF54373">
    <property type="entry name" value="FAD-linked reductases, C-terminal domain"/>
    <property type="match status" value="1"/>
</dbReference>
<keyword evidence="6" id="KW-1185">Reference proteome</keyword>
<evidence type="ECO:0000313" key="5">
    <source>
        <dbReference type="EMBL" id="KAK3020685.1"/>
    </source>
</evidence>